<evidence type="ECO:0000313" key="2">
    <source>
        <dbReference type="EMBL" id="OAF05298.1"/>
    </source>
</evidence>
<dbReference type="Proteomes" id="UP000076959">
    <property type="component" value="Unassembled WGS sequence"/>
</dbReference>
<proteinExistence type="predicted"/>
<dbReference type="AlphaFoldDB" id="A0A176YHH9"/>
<dbReference type="STRING" id="1505087.AYJ54_22965"/>
<comment type="caution">
    <text evidence="2">The sequence shown here is derived from an EMBL/GenBank/DDBJ whole genome shotgun (WGS) entry which is preliminary data.</text>
</comment>
<gene>
    <name evidence="2" type="ORF">AYJ54_22965</name>
</gene>
<name>A0A176YHH9_9BRAD</name>
<sequence length="76" mass="8798">MPFANSERLPRVRRSTTSEDHQTNSWLALLDRLLACSDRMHQRAGLRAIADDPHLLADLGLTREEVIEQANMPFWR</sequence>
<organism evidence="2 3">
    <name type="scientific">Bradyrhizobium centrolobii</name>
    <dbReference type="NCBI Taxonomy" id="1505087"/>
    <lineage>
        <taxon>Bacteria</taxon>
        <taxon>Pseudomonadati</taxon>
        <taxon>Pseudomonadota</taxon>
        <taxon>Alphaproteobacteria</taxon>
        <taxon>Hyphomicrobiales</taxon>
        <taxon>Nitrobacteraceae</taxon>
        <taxon>Bradyrhizobium</taxon>
    </lineage>
</organism>
<feature type="region of interest" description="Disordered" evidence="1">
    <location>
        <begin position="1"/>
        <end position="21"/>
    </location>
</feature>
<dbReference type="EMBL" id="LUUB01000080">
    <property type="protein sequence ID" value="OAF05298.1"/>
    <property type="molecule type" value="Genomic_DNA"/>
</dbReference>
<keyword evidence="3" id="KW-1185">Reference proteome</keyword>
<dbReference type="RefSeq" id="WP_063704842.1">
    <property type="nucleotide sequence ID" value="NZ_LUUB01000080.1"/>
</dbReference>
<evidence type="ECO:0000256" key="1">
    <source>
        <dbReference type="SAM" id="MobiDB-lite"/>
    </source>
</evidence>
<accession>A0A176YHH9</accession>
<reference evidence="2 3" key="1">
    <citation type="submission" date="2016-03" db="EMBL/GenBank/DDBJ databases">
        <title>Draft Genome Sequence of the Strain BR 10245 (Bradyrhizobium sp.) isolated from nodules of Centrolobium paraense.</title>
        <authorList>
            <person name="Simoes-Araujo J.L.Sr."/>
            <person name="Barauna A.C."/>
            <person name="Silva K."/>
            <person name="Zilli J.E."/>
        </authorList>
    </citation>
    <scope>NUCLEOTIDE SEQUENCE [LARGE SCALE GENOMIC DNA]</scope>
    <source>
        <strain evidence="2 3">BR 10245</strain>
    </source>
</reference>
<evidence type="ECO:0000313" key="3">
    <source>
        <dbReference type="Proteomes" id="UP000076959"/>
    </source>
</evidence>
<dbReference type="OrthoDB" id="8162839at2"/>
<evidence type="ECO:0008006" key="4">
    <source>
        <dbReference type="Google" id="ProtNLM"/>
    </source>
</evidence>
<protein>
    <recommendedName>
        <fullName evidence="4">DUF1127 domain-containing protein</fullName>
    </recommendedName>
</protein>